<dbReference type="Proteomes" id="UP001153712">
    <property type="component" value="Chromosome 11"/>
</dbReference>
<name>A0A9N9XIX1_PHYSR</name>
<organism evidence="1 2">
    <name type="scientific">Phyllotreta striolata</name>
    <name type="common">Striped flea beetle</name>
    <name type="synonym">Crioceris striolata</name>
    <dbReference type="NCBI Taxonomy" id="444603"/>
    <lineage>
        <taxon>Eukaryota</taxon>
        <taxon>Metazoa</taxon>
        <taxon>Ecdysozoa</taxon>
        <taxon>Arthropoda</taxon>
        <taxon>Hexapoda</taxon>
        <taxon>Insecta</taxon>
        <taxon>Pterygota</taxon>
        <taxon>Neoptera</taxon>
        <taxon>Endopterygota</taxon>
        <taxon>Coleoptera</taxon>
        <taxon>Polyphaga</taxon>
        <taxon>Cucujiformia</taxon>
        <taxon>Chrysomeloidea</taxon>
        <taxon>Chrysomelidae</taxon>
        <taxon>Galerucinae</taxon>
        <taxon>Alticini</taxon>
        <taxon>Phyllotreta</taxon>
    </lineage>
</organism>
<dbReference type="EMBL" id="OU900104">
    <property type="protein sequence ID" value="CAG9855659.1"/>
    <property type="molecule type" value="Genomic_DNA"/>
</dbReference>
<protein>
    <submittedName>
        <fullName evidence="1">Uncharacterized protein</fullName>
    </submittedName>
</protein>
<sequence>MDNIGKKFSCETPESKFREKSKEFLKENFMDIEIRRVSALVRKHKQRKVENMEENRVIKCVKNFEHFEWNLTDDEKIYKKIQLLVVTLYSLMFYEDTQVIGLEKLSKLLLMSIFGFKRLYEELNNQGRIPTLKLVSSMENVIANQSKENLKEFLSAYDFFSERKPSILETVLQAAVKS</sequence>
<proteinExistence type="predicted"/>
<reference evidence="1" key="1">
    <citation type="submission" date="2022-01" db="EMBL/GenBank/DDBJ databases">
        <authorList>
            <person name="King R."/>
        </authorList>
    </citation>
    <scope>NUCLEOTIDE SEQUENCE</scope>
</reference>
<accession>A0A9N9XIX1</accession>
<dbReference type="AlphaFoldDB" id="A0A9N9XIX1"/>
<evidence type="ECO:0000313" key="1">
    <source>
        <dbReference type="EMBL" id="CAG9855659.1"/>
    </source>
</evidence>
<gene>
    <name evidence="1" type="ORF">PHYEVI_LOCUS2105</name>
</gene>
<keyword evidence="2" id="KW-1185">Reference proteome</keyword>
<evidence type="ECO:0000313" key="2">
    <source>
        <dbReference type="Proteomes" id="UP001153712"/>
    </source>
</evidence>